<protein>
    <submittedName>
        <fullName evidence="2">Uncharacterized protein</fullName>
    </submittedName>
</protein>
<reference evidence="2 3" key="1">
    <citation type="journal article" date="2021" name="Elife">
        <title>Chloroplast acquisition without the gene transfer in kleptoplastic sea slugs, Plakobranchus ocellatus.</title>
        <authorList>
            <person name="Maeda T."/>
            <person name="Takahashi S."/>
            <person name="Yoshida T."/>
            <person name="Shimamura S."/>
            <person name="Takaki Y."/>
            <person name="Nagai Y."/>
            <person name="Toyoda A."/>
            <person name="Suzuki Y."/>
            <person name="Arimoto A."/>
            <person name="Ishii H."/>
            <person name="Satoh N."/>
            <person name="Nishiyama T."/>
            <person name="Hasebe M."/>
            <person name="Maruyama T."/>
            <person name="Minagawa J."/>
            <person name="Obokata J."/>
            <person name="Shigenobu S."/>
        </authorList>
    </citation>
    <scope>NUCLEOTIDE SEQUENCE [LARGE SCALE GENOMIC DNA]</scope>
</reference>
<evidence type="ECO:0000313" key="2">
    <source>
        <dbReference type="EMBL" id="GFS24074.1"/>
    </source>
</evidence>
<dbReference type="EMBL" id="BMAT01013976">
    <property type="protein sequence ID" value="GFS24074.1"/>
    <property type="molecule type" value="Genomic_DNA"/>
</dbReference>
<keyword evidence="3" id="KW-1185">Reference proteome</keyword>
<sequence length="105" mass="12041">MLMGARSISRKLPHLSHQDSRSASNGSHLAANKVSSSWERSRGIVESDRMRRSTIGRWTEDKARRKVQFLHLEFRECSCSERTWRRVQAVGHLILNCSTGCLEDT</sequence>
<feature type="compositionally biased region" description="Polar residues" evidence="1">
    <location>
        <begin position="21"/>
        <end position="38"/>
    </location>
</feature>
<organism evidence="2 3">
    <name type="scientific">Elysia marginata</name>
    <dbReference type="NCBI Taxonomy" id="1093978"/>
    <lineage>
        <taxon>Eukaryota</taxon>
        <taxon>Metazoa</taxon>
        <taxon>Spiralia</taxon>
        <taxon>Lophotrochozoa</taxon>
        <taxon>Mollusca</taxon>
        <taxon>Gastropoda</taxon>
        <taxon>Heterobranchia</taxon>
        <taxon>Euthyneura</taxon>
        <taxon>Panpulmonata</taxon>
        <taxon>Sacoglossa</taxon>
        <taxon>Placobranchoidea</taxon>
        <taxon>Plakobranchidae</taxon>
        <taxon>Elysia</taxon>
    </lineage>
</organism>
<accession>A0AAV4JMT2</accession>
<evidence type="ECO:0000313" key="3">
    <source>
        <dbReference type="Proteomes" id="UP000762676"/>
    </source>
</evidence>
<proteinExistence type="predicted"/>
<dbReference type="Proteomes" id="UP000762676">
    <property type="component" value="Unassembled WGS sequence"/>
</dbReference>
<name>A0AAV4JMT2_9GAST</name>
<feature type="region of interest" description="Disordered" evidence="1">
    <location>
        <begin position="1"/>
        <end position="49"/>
    </location>
</feature>
<dbReference type="AlphaFoldDB" id="A0AAV4JMT2"/>
<evidence type="ECO:0000256" key="1">
    <source>
        <dbReference type="SAM" id="MobiDB-lite"/>
    </source>
</evidence>
<gene>
    <name evidence="2" type="ORF">ElyMa_006994200</name>
</gene>
<feature type="compositionally biased region" description="Basic and acidic residues" evidence="1">
    <location>
        <begin position="39"/>
        <end position="49"/>
    </location>
</feature>
<comment type="caution">
    <text evidence="2">The sequence shown here is derived from an EMBL/GenBank/DDBJ whole genome shotgun (WGS) entry which is preliminary data.</text>
</comment>